<dbReference type="STRING" id="37658.SAMN05661086_02288"/>
<accession>A0A1I6K8T0</accession>
<dbReference type="EMBL" id="FOYZ01000008">
    <property type="protein sequence ID" value="SFR87673.1"/>
    <property type="molecule type" value="Genomic_DNA"/>
</dbReference>
<dbReference type="CDD" id="cd00085">
    <property type="entry name" value="HNHc"/>
    <property type="match status" value="1"/>
</dbReference>
<reference evidence="2 3" key="1">
    <citation type="submission" date="2016-10" db="EMBL/GenBank/DDBJ databases">
        <authorList>
            <person name="de Groot N.N."/>
        </authorList>
    </citation>
    <scope>NUCLEOTIDE SEQUENCE [LARGE SCALE GENOMIC DNA]</scope>
    <source>
        <strain evidence="2 3">743A</strain>
    </source>
</reference>
<protein>
    <submittedName>
        <fullName evidence="2">HNH endonuclease</fullName>
    </submittedName>
</protein>
<dbReference type="GO" id="GO:0004519">
    <property type="term" value="F:endonuclease activity"/>
    <property type="evidence" value="ECO:0007669"/>
    <property type="project" value="UniProtKB-KW"/>
</dbReference>
<dbReference type="RefSeq" id="WP_092560863.1">
    <property type="nucleotide sequence ID" value="NZ_FOYZ01000008.1"/>
</dbReference>
<dbReference type="AlphaFoldDB" id="A0A1I6K8T0"/>
<name>A0A1I6K8T0_9FIRM</name>
<gene>
    <name evidence="2" type="ORF">SAMN05661086_02288</name>
</gene>
<evidence type="ECO:0000313" key="2">
    <source>
        <dbReference type="EMBL" id="SFR87673.1"/>
    </source>
</evidence>
<evidence type="ECO:0000259" key="1">
    <source>
        <dbReference type="Pfam" id="PF01844"/>
    </source>
</evidence>
<dbReference type="Gene3D" id="1.10.30.50">
    <property type="match status" value="1"/>
</dbReference>
<dbReference type="InterPro" id="IPR003615">
    <property type="entry name" value="HNH_nuc"/>
</dbReference>
<evidence type="ECO:0000313" key="3">
    <source>
        <dbReference type="Proteomes" id="UP000199659"/>
    </source>
</evidence>
<keyword evidence="2" id="KW-0540">Nuclease</keyword>
<keyword evidence="2" id="KW-0378">Hydrolase</keyword>
<dbReference type="GO" id="GO:0003676">
    <property type="term" value="F:nucleic acid binding"/>
    <property type="evidence" value="ECO:0007669"/>
    <property type="project" value="InterPro"/>
</dbReference>
<feature type="domain" description="HNH" evidence="1">
    <location>
        <begin position="32"/>
        <end position="76"/>
    </location>
</feature>
<dbReference type="GO" id="GO:0008270">
    <property type="term" value="F:zinc ion binding"/>
    <property type="evidence" value="ECO:0007669"/>
    <property type="project" value="InterPro"/>
</dbReference>
<proteinExistence type="predicted"/>
<sequence length="89" mass="10275">MRPVNKGKSPYTSIGDYHDAEPFLGSTIGYFCSYCEFPIIHVPEVEHKESKNSGGALTDWDNLLFGCKYCNARKKEKVKKGEHDKWIWF</sequence>
<dbReference type="InterPro" id="IPR002711">
    <property type="entry name" value="HNH"/>
</dbReference>
<dbReference type="Pfam" id="PF01844">
    <property type="entry name" value="HNH"/>
    <property type="match status" value="1"/>
</dbReference>
<keyword evidence="2" id="KW-0255">Endonuclease</keyword>
<dbReference type="Proteomes" id="UP000199659">
    <property type="component" value="Unassembled WGS sequence"/>
</dbReference>
<organism evidence="2 3">
    <name type="scientific">Anaeromicropila populeti</name>
    <dbReference type="NCBI Taxonomy" id="37658"/>
    <lineage>
        <taxon>Bacteria</taxon>
        <taxon>Bacillati</taxon>
        <taxon>Bacillota</taxon>
        <taxon>Clostridia</taxon>
        <taxon>Lachnospirales</taxon>
        <taxon>Lachnospiraceae</taxon>
        <taxon>Anaeromicropila</taxon>
    </lineage>
</organism>
<dbReference type="OrthoDB" id="9802901at2"/>
<keyword evidence="3" id="KW-1185">Reference proteome</keyword>